<dbReference type="Gene3D" id="1.10.10.10">
    <property type="entry name" value="Winged helix-like DNA-binding domain superfamily/Winged helix DNA-binding domain"/>
    <property type="match status" value="1"/>
</dbReference>
<evidence type="ECO:0000313" key="2">
    <source>
        <dbReference type="EMBL" id="TWB82616.1"/>
    </source>
</evidence>
<evidence type="ECO:0000256" key="1">
    <source>
        <dbReference type="SAM" id="MobiDB-lite"/>
    </source>
</evidence>
<protein>
    <recommendedName>
        <fullName evidence="4">Regulatory LuxR family protein</fullName>
    </recommendedName>
</protein>
<organism evidence="2 3">
    <name type="scientific">Nitrospirillum amazonense</name>
    <dbReference type="NCBI Taxonomy" id="28077"/>
    <lineage>
        <taxon>Bacteria</taxon>
        <taxon>Pseudomonadati</taxon>
        <taxon>Pseudomonadota</taxon>
        <taxon>Alphaproteobacteria</taxon>
        <taxon>Rhodospirillales</taxon>
        <taxon>Azospirillaceae</taxon>
        <taxon>Nitrospirillum</taxon>
    </lineage>
</organism>
<feature type="region of interest" description="Disordered" evidence="1">
    <location>
        <begin position="131"/>
        <end position="160"/>
    </location>
</feature>
<feature type="compositionally biased region" description="Acidic residues" evidence="1">
    <location>
        <begin position="131"/>
        <end position="141"/>
    </location>
</feature>
<sequence>MPMRKTPPMPSLVQGAGPETLSSHPPTDIPVLPAPTSVRATRARLVISDGRRAEVADLAGKGVPRGVIARMLGISPRTLRRHFGRELEMGAARAHARIVETLYAKALEGHAPSLIFWCRVRLGWGGKPGEVDDGGPLEGEGEGYCPSPRAGGATSPPIDPMALESLNDAQLEALLRRLEAAGLDPGPDGGSGGN</sequence>
<dbReference type="AlphaFoldDB" id="A0A560KHD7"/>
<name>A0A560KHD7_9PROT</name>
<proteinExistence type="predicted"/>
<comment type="caution">
    <text evidence="2">The sequence shown here is derived from an EMBL/GenBank/DDBJ whole genome shotgun (WGS) entry which is preliminary data.</text>
</comment>
<dbReference type="EMBL" id="VITV01000001">
    <property type="protein sequence ID" value="TWB82616.1"/>
    <property type="molecule type" value="Genomic_DNA"/>
</dbReference>
<dbReference type="InterPro" id="IPR036388">
    <property type="entry name" value="WH-like_DNA-bd_sf"/>
</dbReference>
<evidence type="ECO:0000313" key="3">
    <source>
        <dbReference type="Proteomes" id="UP000320516"/>
    </source>
</evidence>
<accession>A0A560KHD7</accession>
<dbReference type="Proteomes" id="UP000320516">
    <property type="component" value="Unassembled WGS sequence"/>
</dbReference>
<reference evidence="2 3" key="1">
    <citation type="submission" date="2019-06" db="EMBL/GenBank/DDBJ databases">
        <title>Genomic Encyclopedia of Type Strains, Phase IV (KMG-V): Genome sequencing to study the core and pangenomes of soil and plant-associated prokaryotes.</title>
        <authorList>
            <person name="Whitman W."/>
        </authorList>
    </citation>
    <scope>NUCLEOTIDE SEQUENCE [LARGE SCALE GENOMIC DNA]</scope>
    <source>
        <strain evidence="2 3">BR 12005</strain>
    </source>
</reference>
<feature type="compositionally biased region" description="Pro residues" evidence="1">
    <location>
        <begin position="1"/>
        <end position="10"/>
    </location>
</feature>
<evidence type="ECO:0008006" key="4">
    <source>
        <dbReference type="Google" id="ProtNLM"/>
    </source>
</evidence>
<gene>
    <name evidence="2" type="ORF">FBZ87_101324</name>
</gene>
<feature type="region of interest" description="Disordered" evidence="1">
    <location>
        <begin position="1"/>
        <end position="34"/>
    </location>
</feature>